<keyword evidence="4" id="KW-0548">Nucleotidyltransferase</keyword>
<dbReference type="EMBL" id="JADWOX010000007">
    <property type="protein sequence ID" value="MBI1684445.1"/>
    <property type="molecule type" value="Genomic_DNA"/>
</dbReference>
<evidence type="ECO:0000259" key="9">
    <source>
        <dbReference type="Pfam" id="PF23639"/>
    </source>
</evidence>
<organism evidence="10 11">
    <name type="scientific">Caulobacter hibisci</name>
    <dbReference type="NCBI Taxonomy" id="2035993"/>
    <lineage>
        <taxon>Bacteria</taxon>
        <taxon>Pseudomonadati</taxon>
        <taxon>Pseudomonadota</taxon>
        <taxon>Alphaproteobacteria</taxon>
        <taxon>Caulobacterales</taxon>
        <taxon>Caulobacteraceae</taxon>
        <taxon>Caulobacter</taxon>
    </lineage>
</organism>
<accession>A0ABS0SXS6</accession>
<sequence length="365" mass="40355">MTPQRRELPYAWAEVKAQLQANINRLLTRLGFGQMKEDDGRVWPRNPWRDDRRAGSFNIAVARVKNFDIGAWHDFATKDGGDIFDLIARCERHADKMSTYWWALEWLGWGKGEVRTKAQADQDREREEANRRAREAKSEEEASAKRQQLLGKWLALPGIGGTVAETYLREARGIDLSRLPKLPEALHFSPAWDHFDKETGEITTWPAMVSAMTRGSKLAGLHITWLAPDGSGKAPVTPAKKMRGSVSGSAIRLTRGAGGLSPTEAQKRGAAIPLVIGEGIETTLTCGVAQPGYRAWAAGSLSLMGLLDWPPFASAAILLRDNDWKPEAVAAFDKVVDHWRAQAAGRPLKVVGAKVGNDFNDWVRA</sequence>
<dbReference type="SUPFAM" id="SSF57783">
    <property type="entry name" value="Zinc beta-ribbon"/>
    <property type="match status" value="1"/>
</dbReference>
<dbReference type="Proteomes" id="UP000639859">
    <property type="component" value="Unassembled WGS sequence"/>
</dbReference>
<keyword evidence="2" id="KW-0639">Primosome</keyword>
<evidence type="ECO:0000313" key="11">
    <source>
        <dbReference type="Proteomes" id="UP000639859"/>
    </source>
</evidence>
<keyword evidence="1" id="KW-0240">DNA-directed RNA polymerase</keyword>
<reference evidence="10 11" key="1">
    <citation type="submission" date="2020-11" db="EMBL/GenBank/DDBJ databases">
        <title>genome sequence of strain KACC 18849.</title>
        <authorList>
            <person name="Gao J."/>
            <person name="Zhang X."/>
        </authorList>
    </citation>
    <scope>NUCLEOTIDE SEQUENCE [LARGE SCALE GENOMIC DNA]</scope>
    <source>
        <strain evidence="10 11">KACC 18849</strain>
    </source>
</reference>
<keyword evidence="5" id="KW-0235">DNA replication</keyword>
<feature type="domain" description="DUF7146" evidence="9">
    <location>
        <begin position="145"/>
        <end position="253"/>
    </location>
</feature>
<evidence type="ECO:0000259" key="8">
    <source>
        <dbReference type="Pfam" id="PF13362"/>
    </source>
</evidence>
<proteinExistence type="predicted"/>
<evidence type="ECO:0000256" key="5">
    <source>
        <dbReference type="ARBA" id="ARBA00022705"/>
    </source>
</evidence>
<evidence type="ECO:0000256" key="4">
    <source>
        <dbReference type="ARBA" id="ARBA00022695"/>
    </source>
</evidence>
<comment type="caution">
    <text evidence="10">The sequence shown here is derived from an EMBL/GenBank/DDBJ whole genome shotgun (WGS) entry which is preliminary data.</text>
</comment>
<keyword evidence="11" id="KW-1185">Reference proteome</keyword>
<evidence type="ECO:0000256" key="2">
    <source>
        <dbReference type="ARBA" id="ARBA00022515"/>
    </source>
</evidence>
<evidence type="ECO:0000256" key="6">
    <source>
        <dbReference type="ARBA" id="ARBA00023163"/>
    </source>
</evidence>
<dbReference type="Gene3D" id="3.90.580.10">
    <property type="entry name" value="Zinc finger, CHC2-type domain"/>
    <property type="match status" value="1"/>
</dbReference>
<protein>
    <submittedName>
        <fullName evidence="10">Toprim domain-containing protein</fullName>
    </submittedName>
</protein>
<dbReference type="RefSeq" id="WP_198576358.1">
    <property type="nucleotide sequence ID" value="NZ_JADWOX010000007.1"/>
</dbReference>
<evidence type="ECO:0000256" key="1">
    <source>
        <dbReference type="ARBA" id="ARBA00022478"/>
    </source>
</evidence>
<name>A0ABS0SXS6_9CAUL</name>
<keyword evidence="6" id="KW-0804">Transcription</keyword>
<feature type="region of interest" description="Disordered" evidence="7">
    <location>
        <begin position="117"/>
        <end position="143"/>
    </location>
</feature>
<feature type="domain" description="Toprim" evidence="8">
    <location>
        <begin position="274"/>
        <end position="364"/>
    </location>
</feature>
<evidence type="ECO:0000256" key="7">
    <source>
        <dbReference type="SAM" id="MobiDB-lite"/>
    </source>
</evidence>
<evidence type="ECO:0000256" key="3">
    <source>
        <dbReference type="ARBA" id="ARBA00022679"/>
    </source>
</evidence>
<dbReference type="InterPro" id="IPR036977">
    <property type="entry name" value="DNA_primase_Znf_CHC2"/>
</dbReference>
<dbReference type="InterPro" id="IPR055570">
    <property type="entry name" value="DUF7146"/>
</dbReference>
<dbReference type="InterPro" id="IPR006171">
    <property type="entry name" value="TOPRIM_dom"/>
</dbReference>
<keyword evidence="3" id="KW-0808">Transferase</keyword>
<evidence type="ECO:0000313" key="10">
    <source>
        <dbReference type="EMBL" id="MBI1684445.1"/>
    </source>
</evidence>
<dbReference type="Pfam" id="PF23639">
    <property type="entry name" value="DUF7146"/>
    <property type="match status" value="1"/>
</dbReference>
<dbReference type="Pfam" id="PF13362">
    <property type="entry name" value="Toprim_3"/>
    <property type="match status" value="1"/>
</dbReference>
<gene>
    <name evidence="10" type="ORF">I4Q42_12275</name>
</gene>